<dbReference type="PANTHER" id="PTHR33993:SF2">
    <property type="entry name" value="VOC DOMAIN-CONTAINING PROTEIN"/>
    <property type="match status" value="1"/>
</dbReference>
<name>A0ABW0HS52_9BACL</name>
<proteinExistence type="predicted"/>
<feature type="domain" description="VOC" evidence="1">
    <location>
        <begin position="5"/>
        <end position="122"/>
    </location>
</feature>
<organism evidence="2 3">
    <name type="scientific">Cohnella soli</name>
    <dbReference type="NCBI Taxonomy" id="425005"/>
    <lineage>
        <taxon>Bacteria</taxon>
        <taxon>Bacillati</taxon>
        <taxon>Bacillota</taxon>
        <taxon>Bacilli</taxon>
        <taxon>Bacillales</taxon>
        <taxon>Paenibacillaceae</taxon>
        <taxon>Cohnella</taxon>
    </lineage>
</organism>
<dbReference type="SUPFAM" id="SSF54593">
    <property type="entry name" value="Glyoxalase/Bleomycin resistance protein/Dihydroxybiphenyl dioxygenase"/>
    <property type="match status" value="1"/>
</dbReference>
<dbReference type="RefSeq" id="WP_378132433.1">
    <property type="nucleotide sequence ID" value="NZ_JBHSMI010000023.1"/>
</dbReference>
<evidence type="ECO:0000259" key="1">
    <source>
        <dbReference type="PROSITE" id="PS51819"/>
    </source>
</evidence>
<dbReference type="InterPro" id="IPR037523">
    <property type="entry name" value="VOC_core"/>
</dbReference>
<dbReference type="InterPro" id="IPR004360">
    <property type="entry name" value="Glyas_Fos-R_dOase_dom"/>
</dbReference>
<dbReference type="EMBL" id="JBHSMI010000023">
    <property type="protein sequence ID" value="MFC5403245.1"/>
    <property type="molecule type" value="Genomic_DNA"/>
</dbReference>
<dbReference type="InterPro" id="IPR029068">
    <property type="entry name" value="Glyas_Bleomycin-R_OHBP_Dase"/>
</dbReference>
<dbReference type="InterPro" id="IPR052164">
    <property type="entry name" value="Anthracycline_SecMetBiosynth"/>
</dbReference>
<comment type="caution">
    <text evidence="2">The sequence shown here is derived from an EMBL/GenBank/DDBJ whole genome shotgun (WGS) entry which is preliminary data.</text>
</comment>
<dbReference type="Pfam" id="PF00903">
    <property type="entry name" value="Glyoxalase"/>
    <property type="match status" value="1"/>
</dbReference>
<evidence type="ECO:0000313" key="3">
    <source>
        <dbReference type="Proteomes" id="UP001596113"/>
    </source>
</evidence>
<keyword evidence="3" id="KW-1185">Reference proteome</keyword>
<sequence>MLQRLFIWVEIPVSDMARAKVFYERVLGVEMHAMPVGDSEYAFFPVQEQTNGGALVKGPNHKPSADGVTVYLYGGPDLGVILSRVAEAGGQVVMPKTFAGDHAGYLGMFIDSEGNRIGLQHL</sequence>
<dbReference type="CDD" id="cd07247">
    <property type="entry name" value="SgaA_N_like"/>
    <property type="match status" value="1"/>
</dbReference>
<dbReference type="PANTHER" id="PTHR33993">
    <property type="entry name" value="GLYOXALASE-RELATED"/>
    <property type="match status" value="1"/>
</dbReference>
<dbReference type="PROSITE" id="PS51819">
    <property type="entry name" value="VOC"/>
    <property type="match status" value="1"/>
</dbReference>
<dbReference type="Gene3D" id="3.10.180.10">
    <property type="entry name" value="2,3-Dihydroxybiphenyl 1,2-Dioxygenase, domain 1"/>
    <property type="match status" value="1"/>
</dbReference>
<accession>A0ABW0HS52</accession>
<protein>
    <submittedName>
        <fullName evidence="2">VOC family protein</fullName>
    </submittedName>
</protein>
<dbReference type="Proteomes" id="UP001596113">
    <property type="component" value="Unassembled WGS sequence"/>
</dbReference>
<evidence type="ECO:0000313" key="2">
    <source>
        <dbReference type="EMBL" id="MFC5403245.1"/>
    </source>
</evidence>
<reference evidence="3" key="1">
    <citation type="journal article" date="2019" name="Int. J. Syst. Evol. Microbiol.">
        <title>The Global Catalogue of Microorganisms (GCM) 10K type strain sequencing project: providing services to taxonomists for standard genome sequencing and annotation.</title>
        <authorList>
            <consortium name="The Broad Institute Genomics Platform"/>
            <consortium name="The Broad Institute Genome Sequencing Center for Infectious Disease"/>
            <person name="Wu L."/>
            <person name="Ma J."/>
        </authorList>
    </citation>
    <scope>NUCLEOTIDE SEQUENCE [LARGE SCALE GENOMIC DNA]</scope>
    <source>
        <strain evidence="3">CGMCC 1.18575</strain>
    </source>
</reference>
<gene>
    <name evidence="2" type="ORF">ACFPOF_10945</name>
</gene>